<proteinExistence type="predicted"/>
<keyword evidence="2" id="KW-1185">Reference proteome</keyword>
<evidence type="ECO:0000313" key="2">
    <source>
        <dbReference type="Proteomes" id="UP000814128"/>
    </source>
</evidence>
<protein>
    <submittedName>
        <fullName evidence="1">Uncharacterized protein</fullName>
    </submittedName>
</protein>
<dbReference type="Proteomes" id="UP000814128">
    <property type="component" value="Unassembled WGS sequence"/>
</dbReference>
<dbReference type="EMBL" id="MU273550">
    <property type="protein sequence ID" value="KAI0032297.1"/>
    <property type="molecule type" value="Genomic_DNA"/>
</dbReference>
<comment type="caution">
    <text evidence="1">The sequence shown here is derived from an EMBL/GenBank/DDBJ whole genome shotgun (WGS) entry which is preliminary data.</text>
</comment>
<sequence length="471" mass="52331">MPSTDRKNYTLQFPAELLIAIFFFVLSSETSFAPAWARAHGTQRSPSFSPWHVDSSRQTLRKTEAASRRAILSLSGVCKQWRRIILSSSSPYHIPCPLRDPTATCQLILSLAPLPISLNIDEEKCHDGGSEWEAVKAALVISGSRLRSVHLWLQDHRSHARPNRDGTSQTPTFDISTLFASCFAPSLQYFYVRSYPNPSHRALNFTSSRRPRIVAIPPSSRSSLRIVEIDGCQLVNPEVLCDVPQKTSHIATSIYSSASLDPYTSHVQQLSLSNTALRSFSPDLSRRGPLMLPHLTHLHLAGSAREAVAFLRGISFPTFSSLDLRLHAPDRASLEALTERLAEHFAPAHSSFEFSSILIAICNTAVRIVCDAPYGKHVPHTTFSLCLLGFADKSERDDAVADVCAVLPLRGTELAFELLNLSDDTLRRTYPVIDRLAGIHSMNEDTLHRLLYGKRECMRGAHWASAQARVD</sequence>
<name>A0ACB8QKW2_9AGAM</name>
<reference evidence="1" key="2">
    <citation type="journal article" date="2022" name="New Phytol.">
        <title>Evolutionary transition to the ectomycorrhizal habit in the genomes of a hyperdiverse lineage of mushroom-forming fungi.</title>
        <authorList>
            <person name="Looney B."/>
            <person name="Miyauchi S."/>
            <person name="Morin E."/>
            <person name="Drula E."/>
            <person name="Courty P.E."/>
            <person name="Kohler A."/>
            <person name="Kuo A."/>
            <person name="LaButti K."/>
            <person name="Pangilinan J."/>
            <person name="Lipzen A."/>
            <person name="Riley R."/>
            <person name="Andreopoulos W."/>
            <person name="He G."/>
            <person name="Johnson J."/>
            <person name="Nolan M."/>
            <person name="Tritt A."/>
            <person name="Barry K.W."/>
            <person name="Grigoriev I.V."/>
            <person name="Nagy L.G."/>
            <person name="Hibbett D."/>
            <person name="Henrissat B."/>
            <person name="Matheny P.B."/>
            <person name="Labbe J."/>
            <person name="Martin F.M."/>
        </authorList>
    </citation>
    <scope>NUCLEOTIDE SEQUENCE</scope>
    <source>
        <strain evidence="1">EC-137</strain>
    </source>
</reference>
<reference evidence="1" key="1">
    <citation type="submission" date="2021-02" db="EMBL/GenBank/DDBJ databases">
        <authorList>
            <consortium name="DOE Joint Genome Institute"/>
            <person name="Ahrendt S."/>
            <person name="Looney B.P."/>
            <person name="Miyauchi S."/>
            <person name="Morin E."/>
            <person name="Drula E."/>
            <person name="Courty P.E."/>
            <person name="Chicoki N."/>
            <person name="Fauchery L."/>
            <person name="Kohler A."/>
            <person name="Kuo A."/>
            <person name="Labutti K."/>
            <person name="Pangilinan J."/>
            <person name="Lipzen A."/>
            <person name="Riley R."/>
            <person name="Andreopoulos W."/>
            <person name="He G."/>
            <person name="Johnson J."/>
            <person name="Barry K.W."/>
            <person name="Grigoriev I.V."/>
            <person name="Nagy L."/>
            <person name="Hibbett D."/>
            <person name="Henrissat B."/>
            <person name="Matheny P.B."/>
            <person name="Labbe J."/>
            <person name="Martin F."/>
        </authorList>
    </citation>
    <scope>NUCLEOTIDE SEQUENCE</scope>
    <source>
        <strain evidence="1">EC-137</strain>
    </source>
</reference>
<accession>A0ACB8QKW2</accession>
<gene>
    <name evidence="1" type="ORF">K488DRAFT_85971</name>
</gene>
<organism evidence="1 2">
    <name type="scientific">Vararia minispora EC-137</name>
    <dbReference type="NCBI Taxonomy" id="1314806"/>
    <lineage>
        <taxon>Eukaryota</taxon>
        <taxon>Fungi</taxon>
        <taxon>Dikarya</taxon>
        <taxon>Basidiomycota</taxon>
        <taxon>Agaricomycotina</taxon>
        <taxon>Agaricomycetes</taxon>
        <taxon>Russulales</taxon>
        <taxon>Lachnocladiaceae</taxon>
        <taxon>Vararia</taxon>
    </lineage>
</organism>
<evidence type="ECO:0000313" key="1">
    <source>
        <dbReference type="EMBL" id="KAI0032297.1"/>
    </source>
</evidence>